<dbReference type="AlphaFoldDB" id="A0A0M9WCY6"/>
<organism evidence="3 4">
    <name type="scientific">Penicillium nordicum</name>
    <dbReference type="NCBI Taxonomy" id="229535"/>
    <lineage>
        <taxon>Eukaryota</taxon>
        <taxon>Fungi</taxon>
        <taxon>Dikarya</taxon>
        <taxon>Ascomycota</taxon>
        <taxon>Pezizomycotina</taxon>
        <taxon>Eurotiomycetes</taxon>
        <taxon>Eurotiomycetidae</taxon>
        <taxon>Eurotiales</taxon>
        <taxon>Aspergillaceae</taxon>
        <taxon>Penicillium</taxon>
    </lineage>
</organism>
<name>A0A0M9WCY6_9EURO</name>
<evidence type="ECO:0000256" key="2">
    <source>
        <dbReference type="SAM" id="Phobius"/>
    </source>
</evidence>
<keyword evidence="2" id="KW-0472">Membrane</keyword>
<feature type="compositionally biased region" description="Low complexity" evidence="1">
    <location>
        <begin position="59"/>
        <end position="73"/>
    </location>
</feature>
<dbReference type="EMBL" id="LHQQ01000175">
    <property type="protein sequence ID" value="KOS40139.1"/>
    <property type="molecule type" value="Genomic_DNA"/>
</dbReference>
<keyword evidence="4" id="KW-1185">Reference proteome</keyword>
<gene>
    <name evidence="3" type="ORF">ACN38_g9019</name>
</gene>
<evidence type="ECO:0000313" key="4">
    <source>
        <dbReference type="Proteomes" id="UP000037696"/>
    </source>
</evidence>
<proteinExistence type="predicted"/>
<evidence type="ECO:0000256" key="1">
    <source>
        <dbReference type="SAM" id="MobiDB-lite"/>
    </source>
</evidence>
<keyword evidence="2" id="KW-1133">Transmembrane helix</keyword>
<feature type="region of interest" description="Disordered" evidence="1">
    <location>
        <begin position="50"/>
        <end position="73"/>
    </location>
</feature>
<evidence type="ECO:0000313" key="3">
    <source>
        <dbReference type="EMBL" id="KOS40139.1"/>
    </source>
</evidence>
<accession>A0A0M9WCY6</accession>
<keyword evidence="2" id="KW-0812">Transmembrane</keyword>
<protein>
    <submittedName>
        <fullName evidence="3">Uncharacterized protein</fullName>
    </submittedName>
</protein>
<reference evidence="3 4" key="1">
    <citation type="submission" date="2015-08" db="EMBL/GenBank/DDBJ databases">
        <title>Genome sequencing of Penicillium nordicum.</title>
        <authorList>
            <person name="Nguyen H.D."/>
            <person name="Seifert K.A."/>
        </authorList>
    </citation>
    <scope>NUCLEOTIDE SEQUENCE [LARGE SCALE GENOMIC DNA]</scope>
    <source>
        <strain evidence="3 4">DAOMC 185683</strain>
    </source>
</reference>
<feature type="transmembrane region" description="Helical" evidence="2">
    <location>
        <begin position="20"/>
        <end position="39"/>
    </location>
</feature>
<dbReference type="OrthoDB" id="2213137at2759"/>
<comment type="caution">
    <text evidence="3">The sequence shown here is derived from an EMBL/GenBank/DDBJ whole genome shotgun (WGS) entry which is preliminary data.</text>
</comment>
<dbReference type="Proteomes" id="UP000037696">
    <property type="component" value="Unassembled WGS sequence"/>
</dbReference>
<sequence length="124" mass="13593">MYVVPNVGVKSHILEFNSHILPTAHFVSAILGHIFFLLCEALPNNMGQPNISQSNDAGSSYATSPTTYTTPTEESQIVVYPDARLQDEGRKAENNEIPDGGLMAWTQVLTGHLVVFNVWGYITS</sequence>